<sequence>MSYGLIYTIPFESSKGVAYVIEIEKEDYTGESTELEPDESPIIVTPNDDDFLYTPIRSSSATINVIGSDYLQQLYSTEYRQYRVTLLQGDKVCWCGFIKPELYTQEYADEVFTLSIECVGCFDVLENVDFSVEEKTSRTVWDLLVKMVEETKTRYHEILIPHVYALTEADYNAWNSPMKSLSVADQNWYDEDDESMTCKEVLEEIMKLSGWTATDWGGCMTIVDYDNMDGKYYRHNISDSRISESYEQKSVTVHVIQNIGYDGDNHTLDVMGGYNKVKIVCSNYNISELVPEMDFNNDTEIFEIPDDVIIEINGLQKYTTHKMFLTSDKWELIPYDENGNLIEGDIDAYKGRTNELTGAFLAKVCGYSSKRPADGQPFVDEISEYSYDECIQLRKTNDEAYTSVFTGNEPVLRIKSSYAQYQDGIFCIDGELRPIFRKDMAYNPNGYDGPSHETQYIPCSVRIGDKYYNPTEGWTNNICIFNVYTELPDSYNNYTSIANRKTLSMPYPGAKGYVVTIPDEGISGDLEFTIYGNNGDVLIQQPYGWYLKDLSFNFYKQNLNEKDDSEDDRIYENEVNKSYINEADEIELKLSTYNEDGACYSKLIKSSGGYLTDDLYCSHVAGNVRLEEMLIKRLVNQYKSSRFRLSQEVCITDIIPFDTITDESQDGKRFVYTGGEMDYQQDTMSIIMLEKE</sequence>
<dbReference type="EMBL" id="BK015953">
    <property type="protein sequence ID" value="DAF86812.1"/>
    <property type="molecule type" value="Genomic_DNA"/>
</dbReference>
<evidence type="ECO:0000313" key="1">
    <source>
        <dbReference type="EMBL" id="DAF86812.1"/>
    </source>
</evidence>
<name>A0A8S5TX84_9CAUD</name>
<accession>A0A8S5TX84</accession>
<reference evidence="1" key="1">
    <citation type="journal article" date="2021" name="Proc. Natl. Acad. Sci. U.S.A.">
        <title>A Catalog of Tens of Thousands of Viruses from Human Metagenomes Reveals Hidden Associations with Chronic Diseases.</title>
        <authorList>
            <person name="Tisza M.J."/>
            <person name="Buck C.B."/>
        </authorList>
    </citation>
    <scope>NUCLEOTIDE SEQUENCE</scope>
    <source>
        <strain evidence="1">CtvuW5</strain>
    </source>
</reference>
<proteinExistence type="predicted"/>
<protein>
    <submittedName>
        <fullName evidence="1">Uncharacterized protein</fullName>
    </submittedName>
</protein>
<organism evidence="1">
    <name type="scientific">Siphoviridae sp. ctvuW5</name>
    <dbReference type="NCBI Taxonomy" id="2825725"/>
    <lineage>
        <taxon>Viruses</taxon>
        <taxon>Duplodnaviria</taxon>
        <taxon>Heunggongvirae</taxon>
        <taxon>Uroviricota</taxon>
        <taxon>Caudoviricetes</taxon>
    </lineage>
</organism>